<dbReference type="Proteomes" id="UP001216390">
    <property type="component" value="Chromosome"/>
</dbReference>
<protein>
    <recommendedName>
        <fullName evidence="3">GatB/YqeY domain-containing protein</fullName>
    </recommendedName>
</protein>
<gene>
    <name evidence="1" type="ORF">PO878_00660</name>
</gene>
<dbReference type="InterPro" id="IPR042184">
    <property type="entry name" value="YqeY/Aim41_N"/>
</dbReference>
<evidence type="ECO:0000313" key="2">
    <source>
        <dbReference type="Proteomes" id="UP001216390"/>
    </source>
</evidence>
<evidence type="ECO:0000313" key="1">
    <source>
        <dbReference type="EMBL" id="WCO67232.1"/>
    </source>
</evidence>
<accession>A0AAE9YEQ8</accession>
<dbReference type="AlphaFoldDB" id="A0AAE9YEQ8"/>
<keyword evidence="2" id="KW-1185">Reference proteome</keyword>
<evidence type="ECO:0008006" key="3">
    <source>
        <dbReference type="Google" id="ProtNLM"/>
    </source>
</evidence>
<dbReference type="Gene3D" id="1.10.1510.10">
    <property type="entry name" value="Uncharacterised protein YqeY/AIM41 PF09424, N-terminal domain"/>
    <property type="match status" value="1"/>
</dbReference>
<dbReference type="EMBL" id="CP116942">
    <property type="protein sequence ID" value="WCO67232.1"/>
    <property type="molecule type" value="Genomic_DNA"/>
</dbReference>
<proteinExistence type="predicted"/>
<organism evidence="1 2">
    <name type="scientific">Iamia majanohamensis</name>
    <dbReference type="NCBI Taxonomy" id="467976"/>
    <lineage>
        <taxon>Bacteria</taxon>
        <taxon>Bacillati</taxon>
        <taxon>Actinomycetota</taxon>
        <taxon>Acidimicrobiia</taxon>
        <taxon>Acidimicrobiales</taxon>
        <taxon>Iamiaceae</taxon>
        <taxon>Iamia</taxon>
    </lineage>
</organism>
<dbReference type="KEGG" id="ima:PO878_00660"/>
<name>A0AAE9YEQ8_9ACTN</name>
<sequence>MEDHPTDLRTALRTRLRDAMRARDRPAMQVLRVALSAVENAEAVADDERTQSERWAAASHAVDVPRRQVSEEEVRALVTAELEDRVATAAWHRDRGQGDEAATADAQAATLRAVLGDDDAEA</sequence>
<reference evidence="1" key="1">
    <citation type="submission" date="2023-01" db="EMBL/GenBank/DDBJ databases">
        <title>The diversity of Class Acidimicrobiia in South China Sea sediment environments and the proposal of Iamia marina sp. nov., a novel species of the genus Iamia.</title>
        <authorList>
            <person name="He Y."/>
            <person name="Tian X."/>
        </authorList>
    </citation>
    <scope>NUCLEOTIDE SEQUENCE</scope>
    <source>
        <strain evidence="1">DSM 19957</strain>
    </source>
</reference>
<dbReference type="RefSeq" id="WP_272736754.1">
    <property type="nucleotide sequence ID" value="NZ_CP116942.1"/>
</dbReference>